<sequence length="289" mass="34503">MRSLRSIMWSIAEVILRPPIEYLHDRAMRHPKREKRRIKWQTINRANWNSRLPVIRPVEEEPLDFGRVSTQQQSPFFKKLPPELRELIYAYALGGERLQLELIDDLDTNDTRKQPPFRLRCPEVQRLLALPRSCKRVYTEATQFVYTHNTISFPNITAYVCFQRLVPPDTFHSIRSVHLKWSHWQTSDIFDFLEGIPPWDRVCWTQFWQEVMKMKGLGYMRVDMEIVPDPVDPGYEDILFKPLVETGRVVQEMEVCVNWEWPDYPNSTYTSEDPETYPFTLKRGRPFPD</sequence>
<evidence type="ECO:0000259" key="1">
    <source>
        <dbReference type="Pfam" id="PF24864"/>
    </source>
</evidence>
<reference evidence="2" key="1">
    <citation type="journal article" date="2020" name="Stud. Mycol.">
        <title>101 Dothideomycetes genomes: a test case for predicting lifestyles and emergence of pathogens.</title>
        <authorList>
            <person name="Haridas S."/>
            <person name="Albert R."/>
            <person name="Binder M."/>
            <person name="Bloem J."/>
            <person name="Labutti K."/>
            <person name="Salamov A."/>
            <person name="Andreopoulos B."/>
            <person name="Baker S."/>
            <person name="Barry K."/>
            <person name="Bills G."/>
            <person name="Bluhm B."/>
            <person name="Cannon C."/>
            <person name="Castanera R."/>
            <person name="Culley D."/>
            <person name="Daum C."/>
            <person name="Ezra D."/>
            <person name="Gonzalez J."/>
            <person name="Henrissat B."/>
            <person name="Kuo A."/>
            <person name="Liang C."/>
            <person name="Lipzen A."/>
            <person name="Lutzoni F."/>
            <person name="Magnuson J."/>
            <person name="Mondo S."/>
            <person name="Nolan M."/>
            <person name="Ohm R."/>
            <person name="Pangilinan J."/>
            <person name="Park H.-J."/>
            <person name="Ramirez L."/>
            <person name="Alfaro M."/>
            <person name="Sun H."/>
            <person name="Tritt A."/>
            <person name="Yoshinaga Y."/>
            <person name="Zwiers L.-H."/>
            <person name="Turgeon B."/>
            <person name="Goodwin S."/>
            <person name="Spatafora J."/>
            <person name="Crous P."/>
            <person name="Grigoriev I."/>
        </authorList>
    </citation>
    <scope>NUCLEOTIDE SEQUENCE</scope>
    <source>
        <strain evidence="2">CBS 122367</strain>
    </source>
</reference>
<evidence type="ECO:0000313" key="3">
    <source>
        <dbReference type="Proteomes" id="UP000799291"/>
    </source>
</evidence>
<dbReference type="Pfam" id="PF24864">
    <property type="entry name" value="DUF7730"/>
    <property type="match status" value="1"/>
</dbReference>
<dbReference type="OrthoDB" id="4757095at2759"/>
<dbReference type="EMBL" id="MU005575">
    <property type="protein sequence ID" value="KAF2687477.1"/>
    <property type="molecule type" value="Genomic_DNA"/>
</dbReference>
<organism evidence="2 3">
    <name type="scientific">Lentithecium fluviatile CBS 122367</name>
    <dbReference type="NCBI Taxonomy" id="1168545"/>
    <lineage>
        <taxon>Eukaryota</taxon>
        <taxon>Fungi</taxon>
        <taxon>Dikarya</taxon>
        <taxon>Ascomycota</taxon>
        <taxon>Pezizomycotina</taxon>
        <taxon>Dothideomycetes</taxon>
        <taxon>Pleosporomycetidae</taxon>
        <taxon>Pleosporales</taxon>
        <taxon>Massarineae</taxon>
        <taxon>Lentitheciaceae</taxon>
        <taxon>Lentithecium</taxon>
    </lineage>
</organism>
<keyword evidence="3" id="KW-1185">Reference proteome</keyword>
<proteinExistence type="predicted"/>
<gene>
    <name evidence="2" type="ORF">K458DRAFT_485651</name>
</gene>
<protein>
    <recommendedName>
        <fullName evidence="1">DUF7730 domain-containing protein</fullName>
    </recommendedName>
</protein>
<accession>A0A6G1JA90</accession>
<feature type="domain" description="DUF7730" evidence="1">
    <location>
        <begin position="70"/>
        <end position="224"/>
    </location>
</feature>
<dbReference type="InterPro" id="IPR056632">
    <property type="entry name" value="DUF7730"/>
</dbReference>
<dbReference type="AlphaFoldDB" id="A0A6G1JA90"/>
<evidence type="ECO:0000313" key="2">
    <source>
        <dbReference type="EMBL" id="KAF2687477.1"/>
    </source>
</evidence>
<name>A0A6G1JA90_9PLEO</name>
<dbReference type="Proteomes" id="UP000799291">
    <property type="component" value="Unassembled WGS sequence"/>
</dbReference>
<dbReference type="PANTHER" id="PTHR38790">
    <property type="entry name" value="2EXR DOMAIN-CONTAINING PROTEIN-RELATED"/>
    <property type="match status" value="1"/>
</dbReference>